<evidence type="ECO:0000313" key="3">
    <source>
        <dbReference type="Proteomes" id="UP001220395"/>
    </source>
</evidence>
<dbReference type="Proteomes" id="UP001220395">
    <property type="component" value="Chromosome"/>
</dbReference>
<feature type="compositionally biased region" description="Pro residues" evidence="1">
    <location>
        <begin position="1"/>
        <end position="12"/>
    </location>
</feature>
<gene>
    <name evidence="2" type="ORF">PQ455_13860</name>
</gene>
<proteinExistence type="predicted"/>
<protein>
    <submittedName>
        <fullName evidence="2">Uncharacterized protein</fullName>
    </submittedName>
</protein>
<organism evidence="2 3">
    <name type="scientific">Sphingomonas naphthae</name>
    <dbReference type="NCBI Taxonomy" id="1813468"/>
    <lineage>
        <taxon>Bacteria</taxon>
        <taxon>Pseudomonadati</taxon>
        <taxon>Pseudomonadota</taxon>
        <taxon>Alphaproteobacteria</taxon>
        <taxon>Sphingomonadales</taxon>
        <taxon>Sphingomonadaceae</taxon>
        <taxon>Sphingomonas</taxon>
    </lineage>
</organism>
<evidence type="ECO:0000313" key="2">
    <source>
        <dbReference type="EMBL" id="WCT72713.1"/>
    </source>
</evidence>
<evidence type="ECO:0000256" key="1">
    <source>
        <dbReference type="SAM" id="MobiDB-lite"/>
    </source>
</evidence>
<name>A0ABY7TIH6_9SPHN</name>
<accession>A0ABY7TIH6</accession>
<keyword evidence="3" id="KW-1185">Reference proteome</keyword>
<dbReference type="RefSeq" id="WP_273686683.1">
    <property type="nucleotide sequence ID" value="NZ_CP117411.1"/>
</dbReference>
<feature type="region of interest" description="Disordered" evidence="1">
    <location>
        <begin position="1"/>
        <end position="20"/>
    </location>
</feature>
<dbReference type="EMBL" id="CP117411">
    <property type="protein sequence ID" value="WCT72713.1"/>
    <property type="molecule type" value="Genomic_DNA"/>
</dbReference>
<sequence length="62" mass="6964">MFHQPIPLPATAPVPIDEHRHRPRYSTVKQDGVLRRGTCYICGASIARTEATRIWFQTGAMG</sequence>
<reference evidence="2 3" key="1">
    <citation type="submission" date="2023-02" db="EMBL/GenBank/DDBJ databases">
        <title>Genome sequence of Sphingomonas naphthae.</title>
        <authorList>
            <person name="Kim S."/>
            <person name="Heo J."/>
            <person name="Kwon S.-W."/>
        </authorList>
    </citation>
    <scope>NUCLEOTIDE SEQUENCE [LARGE SCALE GENOMIC DNA]</scope>
    <source>
        <strain evidence="2 3">KACC 18716</strain>
    </source>
</reference>